<comment type="caution">
    <text evidence="3">The sequence shown here is derived from an EMBL/GenBank/DDBJ whole genome shotgun (WGS) entry which is preliminary data.</text>
</comment>
<dbReference type="AlphaFoldDB" id="A0A1F6FJH4"/>
<evidence type="ECO:0000259" key="2">
    <source>
        <dbReference type="Pfam" id="PF03724"/>
    </source>
</evidence>
<feature type="transmembrane region" description="Helical" evidence="1">
    <location>
        <begin position="5"/>
        <end position="27"/>
    </location>
</feature>
<sequence length="291" mass="32251">MKKILIVGSAIIIFIIGGFLILNNYIYQEKQATTAVDYKNAEYTIDGNQIILGGESRYFGNELITDLNNDGRDDMVFLITHQPGGSGTFFYVVAALNTDAGYIGSEGYLLGDRVSPQTTEVSQNPQHQNVVVVNYADRAPEEPMTAQPSIGKSAYLKLDTESMQWGVVLPNFEGEADPQRMSLGMKKWMWQHALFNDERELTPIKPGAFAISFSKDGSFSVSTDCNSAGGTYTTSGNLLTFVNMYSTEMYCEGSQETEFFQLLENTSAYHFTNRGELILDLKNNSGTVTFK</sequence>
<dbReference type="EMBL" id="MFMS01000002">
    <property type="protein sequence ID" value="OGG86008.1"/>
    <property type="molecule type" value="Genomic_DNA"/>
</dbReference>
<dbReference type="PANTHER" id="PTHR35535:SF2">
    <property type="entry name" value="DUF306 DOMAIN-CONTAINING PROTEIN"/>
    <property type="match status" value="1"/>
</dbReference>
<dbReference type="PANTHER" id="PTHR35535">
    <property type="entry name" value="HEAT SHOCK PROTEIN HSLJ"/>
    <property type="match status" value="1"/>
</dbReference>
<dbReference type="Proteomes" id="UP000177395">
    <property type="component" value="Unassembled WGS sequence"/>
</dbReference>
<name>A0A1F6FJH4_9BACT</name>
<protein>
    <recommendedName>
        <fullName evidence="2">DUF306 domain-containing protein</fullName>
    </recommendedName>
</protein>
<evidence type="ECO:0000313" key="4">
    <source>
        <dbReference type="Proteomes" id="UP000177395"/>
    </source>
</evidence>
<accession>A0A1F6FJH4</accession>
<keyword evidence="1" id="KW-0812">Transmembrane</keyword>
<dbReference type="InterPro" id="IPR005184">
    <property type="entry name" value="DUF306_Meta_HslJ"/>
</dbReference>
<dbReference type="STRING" id="1798531.A2392_00885"/>
<dbReference type="InterPro" id="IPR038670">
    <property type="entry name" value="HslJ-like_sf"/>
</dbReference>
<dbReference type="Pfam" id="PF03724">
    <property type="entry name" value="META"/>
    <property type="match status" value="1"/>
</dbReference>
<evidence type="ECO:0000256" key="1">
    <source>
        <dbReference type="SAM" id="Phobius"/>
    </source>
</evidence>
<evidence type="ECO:0000313" key="3">
    <source>
        <dbReference type="EMBL" id="OGG86008.1"/>
    </source>
</evidence>
<keyword evidence="1" id="KW-1133">Transmembrane helix</keyword>
<keyword evidence="1" id="KW-0472">Membrane</keyword>
<feature type="domain" description="DUF306" evidence="2">
    <location>
        <begin position="205"/>
        <end position="291"/>
    </location>
</feature>
<proteinExistence type="predicted"/>
<organism evidence="3 4">
    <name type="scientific">Candidatus Kaiserbacteria bacterium RIFOXYB1_FULL_46_14</name>
    <dbReference type="NCBI Taxonomy" id="1798531"/>
    <lineage>
        <taxon>Bacteria</taxon>
        <taxon>Candidatus Kaiseribacteriota</taxon>
    </lineage>
</organism>
<gene>
    <name evidence="3" type="ORF">A2392_00885</name>
</gene>
<reference evidence="3 4" key="1">
    <citation type="journal article" date="2016" name="Nat. Commun.">
        <title>Thousands of microbial genomes shed light on interconnected biogeochemical processes in an aquifer system.</title>
        <authorList>
            <person name="Anantharaman K."/>
            <person name="Brown C.T."/>
            <person name="Hug L.A."/>
            <person name="Sharon I."/>
            <person name="Castelle C.J."/>
            <person name="Probst A.J."/>
            <person name="Thomas B.C."/>
            <person name="Singh A."/>
            <person name="Wilkins M.J."/>
            <person name="Karaoz U."/>
            <person name="Brodie E.L."/>
            <person name="Williams K.H."/>
            <person name="Hubbard S.S."/>
            <person name="Banfield J.F."/>
        </authorList>
    </citation>
    <scope>NUCLEOTIDE SEQUENCE [LARGE SCALE GENOMIC DNA]</scope>
</reference>
<dbReference type="Gene3D" id="2.40.128.270">
    <property type="match status" value="1"/>
</dbReference>
<dbReference type="InterPro" id="IPR053147">
    <property type="entry name" value="Hsp_HslJ-like"/>
</dbReference>